<dbReference type="PANTHER" id="PTHR22836:SF0">
    <property type="entry name" value="PRE-MRNA 3' END PROCESSING PROTEIN WDR33"/>
    <property type="match status" value="1"/>
</dbReference>
<evidence type="ECO:0000313" key="2">
    <source>
        <dbReference type="Proteomes" id="UP000008694"/>
    </source>
</evidence>
<dbReference type="Gramene" id="scaffold_400001.1">
    <property type="protein sequence ID" value="scaffold_400001.1"/>
    <property type="gene ID" value="scaffold_400001.1"/>
</dbReference>
<sequence length="69" mass="8343">MVFFSYGFRTCNFWITRSGEFTLWKGQSFNFKMILQARDQPIRSMVWSHNDNYMVSVQYANKTDLKLLF</sequence>
<reference evidence="2" key="1">
    <citation type="journal article" date="2011" name="Nat. Genet.">
        <title>The Arabidopsis lyrata genome sequence and the basis of rapid genome size change.</title>
        <authorList>
            <person name="Hu T.T."/>
            <person name="Pattyn P."/>
            <person name="Bakker E.G."/>
            <person name="Cao J."/>
            <person name="Cheng J.-F."/>
            <person name="Clark R.M."/>
            <person name="Fahlgren N."/>
            <person name="Fawcett J.A."/>
            <person name="Grimwood J."/>
            <person name="Gundlach H."/>
            <person name="Haberer G."/>
            <person name="Hollister J.D."/>
            <person name="Ossowski S."/>
            <person name="Ottilar R.P."/>
            <person name="Salamov A.A."/>
            <person name="Schneeberger K."/>
            <person name="Spannagl M."/>
            <person name="Wang X."/>
            <person name="Yang L."/>
            <person name="Nasrallah M.E."/>
            <person name="Bergelson J."/>
            <person name="Carrington J.C."/>
            <person name="Gaut B.S."/>
            <person name="Schmutz J."/>
            <person name="Mayer K.F.X."/>
            <person name="Van de Peer Y."/>
            <person name="Grigoriev I.V."/>
            <person name="Nordborg M."/>
            <person name="Weigel D."/>
            <person name="Guo Y.-L."/>
        </authorList>
    </citation>
    <scope>NUCLEOTIDE SEQUENCE [LARGE SCALE GENOMIC DNA]</scope>
    <source>
        <strain evidence="2">cv. MN47</strain>
    </source>
</reference>
<dbReference type="GO" id="GO:0005847">
    <property type="term" value="C:mRNA cleavage and polyadenylation specificity factor complex"/>
    <property type="evidence" value="ECO:0007669"/>
    <property type="project" value="TreeGrafter"/>
</dbReference>
<evidence type="ECO:0000313" key="1">
    <source>
        <dbReference type="EMBL" id="EFH54783.1"/>
    </source>
</evidence>
<keyword evidence="2" id="KW-1185">Reference proteome</keyword>
<dbReference type="InterPro" id="IPR036322">
    <property type="entry name" value="WD40_repeat_dom_sf"/>
</dbReference>
<dbReference type="SUPFAM" id="SSF50978">
    <property type="entry name" value="WD40 repeat-like"/>
    <property type="match status" value="1"/>
</dbReference>
<dbReference type="AlphaFoldDB" id="D7LKJ8"/>
<dbReference type="STRING" id="81972.D7LKJ8"/>
<accession>D7LKJ8</accession>
<dbReference type="GO" id="GO:0031124">
    <property type="term" value="P:mRNA 3'-end processing"/>
    <property type="evidence" value="ECO:0007669"/>
    <property type="project" value="InterPro"/>
</dbReference>
<dbReference type="Proteomes" id="UP000008694">
    <property type="component" value="Unassembled WGS sequence"/>
</dbReference>
<dbReference type="EMBL" id="GL348716">
    <property type="protein sequence ID" value="EFH54783.1"/>
    <property type="molecule type" value="Genomic_DNA"/>
</dbReference>
<protein>
    <submittedName>
        <fullName evidence="1">Uncharacterized protein</fullName>
    </submittedName>
</protein>
<dbReference type="eggNOG" id="KOG0284">
    <property type="taxonomic scope" value="Eukaryota"/>
</dbReference>
<organism evidence="2">
    <name type="scientific">Arabidopsis lyrata subsp. lyrata</name>
    <name type="common">Lyre-leaved rock-cress</name>
    <dbReference type="NCBI Taxonomy" id="81972"/>
    <lineage>
        <taxon>Eukaryota</taxon>
        <taxon>Viridiplantae</taxon>
        <taxon>Streptophyta</taxon>
        <taxon>Embryophyta</taxon>
        <taxon>Tracheophyta</taxon>
        <taxon>Spermatophyta</taxon>
        <taxon>Magnoliopsida</taxon>
        <taxon>eudicotyledons</taxon>
        <taxon>Gunneridae</taxon>
        <taxon>Pentapetalae</taxon>
        <taxon>rosids</taxon>
        <taxon>malvids</taxon>
        <taxon>Brassicales</taxon>
        <taxon>Brassicaceae</taxon>
        <taxon>Camelineae</taxon>
        <taxon>Arabidopsis</taxon>
    </lineage>
</organism>
<dbReference type="HOGENOM" id="CLU_2779293_0_0_1"/>
<name>D7LKJ8_ARALL</name>
<gene>
    <name evidence="1" type="ORF">ARALYDRAFT_900500</name>
</gene>
<dbReference type="PANTHER" id="PTHR22836">
    <property type="entry name" value="WD40 REPEAT PROTEIN"/>
    <property type="match status" value="1"/>
</dbReference>
<dbReference type="InterPro" id="IPR045245">
    <property type="entry name" value="Pfs2-like"/>
</dbReference>
<proteinExistence type="predicted"/>